<dbReference type="InterPro" id="IPR039561">
    <property type="entry name" value="Peptidase_M15C"/>
</dbReference>
<proteinExistence type="predicted"/>
<feature type="transmembrane region" description="Helical" evidence="1">
    <location>
        <begin position="9"/>
        <end position="26"/>
    </location>
</feature>
<dbReference type="SUPFAM" id="SSF55166">
    <property type="entry name" value="Hedgehog/DD-peptidase"/>
    <property type="match status" value="1"/>
</dbReference>
<keyword evidence="1" id="KW-0472">Membrane</keyword>
<dbReference type="PANTHER" id="PTHR34385:SF1">
    <property type="entry name" value="PEPTIDOGLYCAN L-ALANYL-D-GLUTAMATE ENDOPEPTIDASE CWLK"/>
    <property type="match status" value="1"/>
</dbReference>
<comment type="caution">
    <text evidence="3">The sequence shown here is derived from an EMBL/GenBank/DDBJ whole genome shotgun (WGS) entry which is preliminary data.</text>
</comment>
<dbReference type="EMBL" id="JBHTBY010000017">
    <property type="protein sequence ID" value="MFC7322832.1"/>
    <property type="molecule type" value="Genomic_DNA"/>
</dbReference>
<evidence type="ECO:0000259" key="2">
    <source>
        <dbReference type="Pfam" id="PF13539"/>
    </source>
</evidence>
<dbReference type="PANTHER" id="PTHR34385">
    <property type="entry name" value="D-ALANYL-D-ALANINE CARBOXYPEPTIDASE"/>
    <property type="match status" value="1"/>
</dbReference>
<gene>
    <name evidence="3" type="ORF">ACFQMN_18355</name>
</gene>
<sequence>MRNFFNRTVWFLFITTAGGTLLYTLIEIQDRRANTYYVEEGEVPSDLHPTVERKKNQLIDEAEIIGIEVVITEEVRSIEEQEEIYEQGRSTEGEVVTNADGGESYHNYGLAIDFALMNGEGTIVWDMERDGNDNGEADWMEVVDIAKGLGFDWGGDWRSFKDYPHFQMDFGLSIKELKNGKRPKAEPISES</sequence>
<dbReference type="Gene3D" id="3.30.1380.10">
    <property type="match status" value="1"/>
</dbReference>
<name>A0ABW2K9A9_9BACI</name>
<dbReference type="CDD" id="cd14845">
    <property type="entry name" value="L-Ala-D-Glu_peptidase_like"/>
    <property type="match status" value="1"/>
</dbReference>
<accession>A0ABW2K9A9</accession>
<dbReference type="InterPro" id="IPR009045">
    <property type="entry name" value="Zn_M74/Hedgehog-like"/>
</dbReference>
<keyword evidence="1" id="KW-1133">Transmembrane helix</keyword>
<dbReference type="Pfam" id="PF13539">
    <property type="entry name" value="Peptidase_M15_4"/>
    <property type="match status" value="1"/>
</dbReference>
<feature type="domain" description="Peptidase M15C" evidence="2">
    <location>
        <begin position="99"/>
        <end position="168"/>
    </location>
</feature>
<protein>
    <submittedName>
        <fullName evidence="3">M15 family metallopeptidase</fullName>
    </submittedName>
</protein>
<dbReference type="RefSeq" id="WP_390216833.1">
    <property type="nucleotide sequence ID" value="NZ_JAPVRC010000002.1"/>
</dbReference>
<organism evidence="3 4">
    <name type="scientific">Halobacillus campisalis</name>
    <dbReference type="NCBI Taxonomy" id="435909"/>
    <lineage>
        <taxon>Bacteria</taxon>
        <taxon>Bacillati</taxon>
        <taxon>Bacillota</taxon>
        <taxon>Bacilli</taxon>
        <taxon>Bacillales</taxon>
        <taxon>Bacillaceae</taxon>
        <taxon>Halobacillus</taxon>
    </lineage>
</organism>
<evidence type="ECO:0000313" key="3">
    <source>
        <dbReference type="EMBL" id="MFC7322832.1"/>
    </source>
</evidence>
<dbReference type="Proteomes" id="UP001596494">
    <property type="component" value="Unassembled WGS sequence"/>
</dbReference>
<evidence type="ECO:0000256" key="1">
    <source>
        <dbReference type="SAM" id="Phobius"/>
    </source>
</evidence>
<keyword evidence="1" id="KW-0812">Transmembrane</keyword>
<dbReference type="InterPro" id="IPR052179">
    <property type="entry name" value="DD-CPase-like"/>
</dbReference>
<evidence type="ECO:0000313" key="4">
    <source>
        <dbReference type="Proteomes" id="UP001596494"/>
    </source>
</evidence>
<reference evidence="4" key="1">
    <citation type="journal article" date="2019" name="Int. J. Syst. Evol. Microbiol.">
        <title>The Global Catalogue of Microorganisms (GCM) 10K type strain sequencing project: providing services to taxonomists for standard genome sequencing and annotation.</title>
        <authorList>
            <consortium name="The Broad Institute Genomics Platform"/>
            <consortium name="The Broad Institute Genome Sequencing Center for Infectious Disease"/>
            <person name="Wu L."/>
            <person name="Ma J."/>
        </authorList>
    </citation>
    <scope>NUCLEOTIDE SEQUENCE [LARGE SCALE GENOMIC DNA]</scope>
    <source>
        <strain evidence="4">CCUG 73951</strain>
    </source>
</reference>
<keyword evidence="4" id="KW-1185">Reference proteome</keyword>